<comment type="caution">
    <text evidence="8">The sequence shown here is derived from an EMBL/GenBank/DDBJ whole genome shotgun (WGS) entry which is preliminary data.</text>
</comment>
<reference evidence="8" key="1">
    <citation type="submission" date="2020-10" db="EMBL/GenBank/DDBJ databases">
        <authorList>
            <person name="Gilroy R."/>
        </authorList>
    </citation>
    <scope>NUCLEOTIDE SEQUENCE</scope>
    <source>
        <strain evidence="8">ChiGjej1B1-19959</strain>
    </source>
</reference>
<evidence type="ECO:0000256" key="4">
    <source>
        <dbReference type="ARBA" id="ARBA00023004"/>
    </source>
</evidence>
<dbReference type="SFLD" id="SFLDG01072">
    <property type="entry name" value="dehydrogenase_like"/>
    <property type="match status" value="1"/>
</dbReference>
<dbReference type="Proteomes" id="UP000824071">
    <property type="component" value="Unassembled WGS sequence"/>
</dbReference>
<dbReference type="PANTHER" id="PTHR43273:SF3">
    <property type="entry name" value="ANAEROBIC SULFATASE-MATURATING ENZYME HOMOLOG ASLB-RELATED"/>
    <property type="match status" value="1"/>
</dbReference>
<dbReference type="InterPro" id="IPR013785">
    <property type="entry name" value="Aldolase_TIM"/>
</dbReference>
<comment type="similarity">
    <text evidence="6">Belongs to the radical SAM superfamily. Anaerobic sulfatase-maturating enzyme family.</text>
</comment>
<dbReference type="SFLD" id="SFLDG01384">
    <property type="entry name" value="thioether_bond_formation_requi"/>
    <property type="match status" value="1"/>
</dbReference>
<dbReference type="InterPro" id="IPR007197">
    <property type="entry name" value="rSAM"/>
</dbReference>
<reference evidence="8" key="2">
    <citation type="journal article" date="2021" name="PeerJ">
        <title>Extensive microbial diversity within the chicken gut microbiome revealed by metagenomics and culture.</title>
        <authorList>
            <person name="Gilroy R."/>
            <person name="Ravi A."/>
            <person name="Getino M."/>
            <person name="Pursley I."/>
            <person name="Horton D.L."/>
            <person name="Alikhan N.F."/>
            <person name="Baker D."/>
            <person name="Gharbi K."/>
            <person name="Hall N."/>
            <person name="Watson M."/>
            <person name="Adriaenssens E.M."/>
            <person name="Foster-Nyarko E."/>
            <person name="Jarju S."/>
            <person name="Secka A."/>
            <person name="Antonio M."/>
            <person name="Oren A."/>
            <person name="Chaudhuri R.R."/>
            <person name="La Ragione R."/>
            <person name="Hildebrand F."/>
            <person name="Pallen M.J."/>
        </authorList>
    </citation>
    <scope>NUCLEOTIDE SEQUENCE</scope>
    <source>
        <strain evidence="8">ChiGjej1B1-19959</strain>
    </source>
</reference>
<dbReference type="SUPFAM" id="SSF102114">
    <property type="entry name" value="Radical SAM enzymes"/>
    <property type="match status" value="1"/>
</dbReference>
<gene>
    <name evidence="8" type="ORF">IAC53_04860</name>
</gene>
<dbReference type="PROSITE" id="PS51918">
    <property type="entry name" value="RADICAL_SAM"/>
    <property type="match status" value="1"/>
</dbReference>
<comment type="cofactor">
    <cofactor evidence="1">
        <name>[4Fe-4S] cluster</name>
        <dbReference type="ChEBI" id="CHEBI:49883"/>
    </cofactor>
</comment>
<dbReference type="CDD" id="cd01335">
    <property type="entry name" value="Radical_SAM"/>
    <property type="match status" value="1"/>
</dbReference>
<dbReference type="NCBIfam" id="TIGR04085">
    <property type="entry name" value="rSAM_more_4Fe4S"/>
    <property type="match status" value="1"/>
</dbReference>
<dbReference type="SFLD" id="SFLDG01386">
    <property type="entry name" value="main_SPASM_domain-containing"/>
    <property type="match status" value="1"/>
</dbReference>
<accession>A0A9D1IHJ1</accession>
<keyword evidence="3" id="KW-0479">Metal-binding</keyword>
<evidence type="ECO:0000313" key="9">
    <source>
        <dbReference type="Proteomes" id="UP000824071"/>
    </source>
</evidence>
<evidence type="ECO:0000256" key="1">
    <source>
        <dbReference type="ARBA" id="ARBA00001966"/>
    </source>
</evidence>
<dbReference type="EMBL" id="DVMW01000030">
    <property type="protein sequence ID" value="HIU35924.1"/>
    <property type="molecule type" value="Genomic_DNA"/>
</dbReference>
<keyword evidence="2" id="KW-0949">S-adenosyl-L-methionine</keyword>
<dbReference type="SFLD" id="SFLDG01067">
    <property type="entry name" value="SPASM/twitch_domain_containing"/>
    <property type="match status" value="1"/>
</dbReference>
<keyword evidence="5" id="KW-0411">Iron-sulfur</keyword>
<name>A0A9D1IHJ1_9FIRM</name>
<protein>
    <submittedName>
        <fullName evidence="8">SPASM domain-containing protein</fullName>
    </submittedName>
</protein>
<dbReference type="GO" id="GO:0016491">
    <property type="term" value="F:oxidoreductase activity"/>
    <property type="evidence" value="ECO:0007669"/>
    <property type="project" value="InterPro"/>
</dbReference>
<dbReference type="PANTHER" id="PTHR43273">
    <property type="entry name" value="ANAEROBIC SULFATASE-MATURATING ENZYME HOMOLOG ASLB-RELATED"/>
    <property type="match status" value="1"/>
</dbReference>
<evidence type="ECO:0000259" key="7">
    <source>
        <dbReference type="PROSITE" id="PS51918"/>
    </source>
</evidence>
<feature type="domain" description="Radical SAM core" evidence="7">
    <location>
        <begin position="1"/>
        <end position="227"/>
    </location>
</feature>
<dbReference type="InterPro" id="IPR058240">
    <property type="entry name" value="rSAM_sf"/>
</dbReference>
<dbReference type="GO" id="GO:0046872">
    <property type="term" value="F:metal ion binding"/>
    <property type="evidence" value="ECO:0007669"/>
    <property type="project" value="UniProtKB-KW"/>
</dbReference>
<dbReference type="GO" id="GO:0051536">
    <property type="term" value="F:iron-sulfur cluster binding"/>
    <property type="evidence" value="ECO:0007669"/>
    <property type="project" value="UniProtKB-KW"/>
</dbReference>
<dbReference type="Gene3D" id="3.20.20.70">
    <property type="entry name" value="Aldolase class I"/>
    <property type="match status" value="1"/>
</dbReference>
<dbReference type="InterPro" id="IPR023867">
    <property type="entry name" value="Sulphatase_maturase_rSAM"/>
</dbReference>
<dbReference type="InterPro" id="IPR023885">
    <property type="entry name" value="4Fe4S-binding_SPASM_dom"/>
</dbReference>
<evidence type="ECO:0000256" key="3">
    <source>
        <dbReference type="ARBA" id="ARBA00022723"/>
    </source>
</evidence>
<evidence type="ECO:0000256" key="2">
    <source>
        <dbReference type="ARBA" id="ARBA00022691"/>
    </source>
</evidence>
<evidence type="ECO:0000256" key="5">
    <source>
        <dbReference type="ARBA" id="ARBA00023014"/>
    </source>
</evidence>
<dbReference type="Pfam" id="PF13186">
    <property type="entry name" value="SPASM"/>
    <property type="match status" value="1"/>
</dbReference>
<dbReference type="AlphaFoldDB" id="A0A9D1IHJ1"/>
<sequence>MPAISLMIKPASSLCNLSCEYCFYRDVSEHREHLGFGVMQPETTEALVEKAFAYADGAGVSFVFQGGEPTLAGLPYFAHFVRTAEQKNEKRSPVQYALQTNGTTMTPAFARFCKKHGFLVGLSLDGDFDGNRFRKTPDGKNAFHKISGAASQLKKAGADFNIVTVLTGHTAENGERIYRFFKKQGFRYLQFIPCLRPFGSAEKSDLYMTNAQYADFLVRVFRLYAADLLAGDYISVREFDNWVRMDLGGAPEQCGMAGRCSPQFVAESNGDVYPCDFYCTDEYRLGNILTSDFQTLAQSEPARRFYASFPETPGRCKDCPHFRLCRAGGCRRTRESADYCAAYQAFFSACAPEFAAVRARLTGSFAARG</sequence>
<dbReference type="Pfam" id="PF04055">
    <property type="entry name" value="Radical_SAM"/>
    <property type="match status" value="1"/>
</dbReference>
<organism evidence="8 9">
    <name type="scientific">Candidatus Fimenecus excrementigallinarum</name>
    <dbReference type="NCBI Taxonomy" id="2840816"/>
    <lineage>
        <taxon>Bacteria</taxon>
        <taxon>Bacillati</taxon>
        <taxon>Bacillota</taxon>
        <taxon>Clostridia</taxon>
        <taxon>Candidatus Fimenecus</taxon>
    </lineage>
</organism>
<keyword evidence="4" id="KW-0408">Iron</keyword>
<evidence type="ECO:0000256" key="6">
    <source>
        <dbReference type="ARBA" id="ARBA00023601"/>
    </source>
</evidence>
<proteinExistence type="inferred from homology"/>
<evidence type="ECO:0000313" key="8">
    <source>
        <dbReference type="EMBL" id="HIU35924.1"/>
    </source>
</evidence>
<dbReference type="SFLD" id="SFLDS00029">
    <property type="entry name" value="Radical_SAM"/>
    <property type="match status" value="1"/>
</dbReference>